<dbReference type="InterPro" id="IPR047952">
    <property type="entry name" value="Transpos_IS4"/>
</dbReference>
<gene>
    <name evidence="7" type="ORF">BWR60_23375</name>
</gene>
<comment type="similarity">
    <text evidence="1">Belongs to the transposase 11 family.</text>
</comment>
<evidence type="ECO:0000259" key="5">
    <source>
        <dbReference type="Pfam" id="PF01609"/>
    </source>
</evidence>
<evidence type="ECO:0000256" key="3">
    <source>
        <dbReference type="ARBA" id="ARBA00023125"/>
    </source>
</evidence>
<dbReference type="GO" id="GO:0003677">
    <property type="term" value="F:DNA binding"/>
    <property type="evidence" value="ECO:0007669"/>
    <property type="project" value="UniProtKB-KW"/>
</dbReference>
<keyword evidence="2" id="KW-0815">Transposition</keyword>
<dbReference type="OrthoDB" id="7327264at2"/>
<evidence type="ECO:0000259" key="6">
    <source>
        <dbReference type="Pfam" id="PF14294"/>
    </source>
</evidence>
<dbReference type="PANTHER" id="PTHR33258">
    <property type="entry name" value="TRANSPOSASE INSL FOR INSERTION SEQUENCE ELEMENT IS186A-RELATED"/>
    <property type="match status" value="1"/>
</dbReference>
<dbReference type="RefSeq" id="WP_088153440.1">
    <property type="nucleotide sequence ID" value="NZ_NHON01000051.1"/>
</dbReference>
<reference evidence="8" key="1">
    <citation type="submission" date="2017-05" db="EMBL/GenBank/DDBJ databases">
        <authorList>
            <person name="Macchi M."/>
            <person name="Festa S."/>
            <person name="Coppotelli B.M."/>
            <person name="Morelli I.S."/>
        </authorList>
    </citation>
    <scope>NUCLEOTIDE SEQUENCE [LARGE SCALE GENOMIC DNA]</scope>
    <source>
        <strain evidence="8">I</strain>
    </source>
</reference>
<dbReference type="NCBIfam" id="NF033592">
    <property type="entry name" value="transpos_IS4_1"/>
    <property type="match status" value="1"/>
</dbReference>
<organism evidence="7 8">
    <name type="scientific">Inquilinus limosus</name>
    <dbReference type="NCBI Taxonomy" id="171674"/>
    <lineage>
        <taxon>Bacteria</taxon>
        <taxon>Pseudomonadati</taxon>
        <taxon>Pseudomonadota</taxon>
        <taxon>Alphaproteobacteria</taxon>
        <taxon>Rhodospirillales</taxon>
        <taxon>Rhodospirillaceae</taxon>
        <taxon>Inquilinus</taxon>
    </lineage>
</organism>
<comment type="caution">
    <text evidence="7">The sequence shown here is derived from an EMBL/GenBank/DDBJ whole genome shotgun (WGS) entry which is preliminary data.</text>
</comment>
<dbReference type="SUPFAM" id="SSF53098">
    <property type="entry name" value="Ribonuclease H-like"/>
    <property type="match status" value="1"/>
</dbReference>
<evidence type="ECO:0000313" key="7">
    <source>
        <dbReference type="EMBL" id="OWJ64735.1"/>
    </source>
</evidence>
<protein>
    <submittedName>
        <fullName evidence="7">IS4 family transposase</fullName>
    </submittedName>
</protein>
<dbReference type="InterPro" id="IPR012337">
    <property type="entry name" value="RNaseH-like_sf"/>
</dbReference>
<accession>A0A211ZHK5</accession>
<keyword evidence="3" id="KW-0238">DNA-binding</keyword>
<evidence type="ECO:0000313" key="8">
    <source>
        <dbReference type="Proteomes" id="UP000196655"/>
    </source>
</evidence>
<sequence>MQHKNSVFHDLLKHVPWGGFEDLVEQHGADFRVRSLPSKTQLIALVYGQLSGAQGLREIVDTLQSHAARLYHLGAGAVARSTLSDANAIRPPEVFTGLLGLLIDQAHRGLRRELDGTTYLIDSTSLRLSTLSGWARFSAGVCGVKAHVIYDPDADCPVYLSITPAKVNDITAAQAMPIEAGATYVFDLGYYDYRWWAELDAAGCRIVTRFKTHTTLTRIEELPVPEGSSILSDRIGFLPARQAGSRRNPMADAVREIRLRIDTGKLLRILSNDLDAPAQEIADLYKRRWAIELFFRWVKQALKITRFVGRSENAVRIHIAVALIAFLLLRLAQAAQSSVKSPLAFARLVRANLMQRRRIDRLLLPDPIPLSNPDQLMLQWA</sequence>
<dbReference type="Pfam" id="PF01609">
    <property type="entry name" value="DDE_Tnp_1"/>
    <property type="match status" value="1"/>
</dbReference>
<dbReference type="InterPro" id="IPR025399">
    <property type="entry name" value="DUF4372"/>
</dbReference>
<dbReference type="EMBL" id="NHON01000051">
    <property type="protein sequence ID" value="OWJ64735.1"/>
    <property type="molecule type" value="Genomic_DNA"/>
</dbReference>
<dbReference type="GO" id="GO:0006313">
    <property type="term" value="P:DNA transposition"/>
    <property type="evidence" value="ECO:0007669"/>
    <property type="project" value="InterPro"/>
</dbReference>
<dbReference type="Pfam" id="PF14294">
    <property type="entry name" value="DUF4372"/>
    <property type="match status" value="1"/>
</dbReference>
<proteinExistence type="inferred from homology"/>
<keyword evidence="4" id="KW-0233">DNA recombination</keyword>
<feature type="domain" description="DUF4372" evidence="6">
    <location>
        <begin position="3"/>
        <end position="75"/>
    </location>
</feature>
<keyword evidence="8" id="KW-1185">Reference proteome</keyword>
<dbReference type="Proteomes" id="UP000196655">
    <property type="component" value="Unassembled WGS sequence"/>
</dbReference>
<name>A0A211ZHK5_9PROT</name>
<dbReference type="InterPro" id="IPR002559">
    <property type="entry name" value="Transposase_11"/>
</dbReference>
<dbReference type="PANTHER" id="PTHR33258:SF1">
    <property type="entry name" value="TRANSPOSASE INSL FOR INSERTION SEQUENCE ELEMENT IS186A-RELATED"/>
    <property type="match status" value="1"/>
</dbReference>
<dbReference type="AlphaFoldDB" id="A0A211ZHK5"/>
<feature type="domain" description="Transposase IS4-like" evidence="5">
    <location>
        <begin position="117"/>
        <end position="327"/>
    </location>
</feature>
<dbReference type="GO" id="GO:0004803">
    <property type="term" value="F:transposase activity"/>
    <property type="evidence" value="ECO:0007669"/>
    <property type="project" value="InterPro"/>
</dbReference>
<evidence type="ECO:0000256" key="1">
    <source>
        <dbReference type="ARBA" id="ARBA00010075"/>
    </source>
</evidence>
<evidence type="ECO:0000256" key="4">
    <source>
        <dbReference type="ARBA" id="ARBA00023172"/>
    </source>
</evidence>
<evidence type="ECO:0000256" key="2">
    <source>
        <dbReference type="ARBA" id="ARBA00022578"/>
    </source>
</evidence>